<feature type="transmembrane region" description="Helical" evidence="1">
    <location>
        <begin position="278"/>
        <end position="300"/>
    </location>
</feature>
<keyword evidence="3" id="KW-1185">Reference proteome</keyword>
<protein>
    <submittedName>
        <fullName evidence="2">Uncharacterized protein</fullName>
    </submittedName>
</protein>
<proteinExistence type="predicted"/>
<evidence type="ECO:0000313" key="3">
    <source>
        <dbReference type="Proteomes" id="UP000440224"/>
    </source>
</evidence>
<organism evidence="2 3">
    <name type="scientific">Polyangium spumosum</name>
    <dbReference type="NCBI Taxonomy" id="889282"/>
    <lineage>
        <taxon>Bacteria</taxon>
        <taxon>Pseudomonadati</taxon>
        <taxon>Myxococcota</taxon>
        <taxon>Polyangia</taxon>
        <taxon>Polyangiales</taxon>
        <taxon>Polyangiaceae</taxon>
        <taxon>Polyangium</taxon>
    </lineage>
</organism>
<evidence type="ECO:0000256" key="1">
    <source>
        <dbReference type="SAM" id="Phobius"/>
    </source>
</evidence>
<evidence type="ECO:0000313" key="2">
    <source>
        <dbReference type="EMBL" id="MRG94813.1"/>
    </source>
</evidence>
<name>A0A6N7PS40_9BACT</name>
<keyword evidence="1" id="KW-0812">Transmembrane</keyword>
<dbReference type="EMBL" id="WJIE01000006">
    <property type="protein sequence ID" value="MRG94813.1"/>
    <property type="molecule type" value="Genomic_DNA"/>
</dbReference>
<comment type="caution">
    <text evidence="2">The sequence shown here is derived from an EMBL/GenBank/DDBJ whole genome shotgun (WGS) entry which is preliminary data.</text>
</comment>
<reference evidence="2 3" key="1">
    <citation type="submission" date="2019-10" db="EMBL/GenBank/DDBJ databases">
        <title>A soil myxobacterium in the family Polyangiaceae.</title>
        <authorList>
            <person name="Li Y."/>
            <person name="Wang J."/>
        </authorList>
    </citation>
    <scope>NUCLEOTIDE SEQUENCE [LARGE SCALE GENOMIC DNA]</scope>
    <source>
        <strain evidence="2 3">DSM 14734</strain>
    </source>
</reference>
<dbReference type="Proteomes" id="UP000440224">
    <property type="component" value="Unassembled WGS sequence"/>
</dbReference>
<sequence length="390" mass="41757">MLAVALVVCLLLAAVLVLVLVRLGRKHDAERAELDRRFLALGEQLSAEKVDGALRVTSQGRPFLLRLRHGRGGRAELEVEADLHEGQAPRPPIVIRRETSVDMLGKKLRINREVQTGDVAFDAAVYVESDAPDESVKRVLGEAGVRGHVLALLDRGFSAVAIHDGAGKLRAAREAGDRFDAEALARVCGELGAIADALPAPSSRRAPPSLWLAGPVTAVVSAVLAFVGFYLLSWARGVYFPLGSRAAAVGAALGLVAWLGMMPLVGVLVRGRSVSFRLFGACFGLLLLALPLSGAGTAIAMNGRMDESAPTCRQARVAAKGSRTYQTSTSYFVELDGLPVEASSVELPVQRELFSSLHEGQDVFVEVGRGHFGWAWLKRIRLDDVGCGRW</sequence>
<keyword evidence="1" id="KW-1133">Transmembrane helix</keyword>
<dbReference type="OrthoDB" id="5502136at2"/>
<dbReference type="AlphaFoldDB" id="A0A6N7PS40"/>
<gene>
    <name evidence="2" type="ORF">GF068_23240</name>
</gene>
<feature type="transmembrane region" description="Helical" evidence="1">
    <location>
        <begin position="246"/>
        <end position="266"/>
    </location>
</feature>
<dbReference type="RefSeq" id="WP_153821619.1">
    <property type="nucleotide sequence ID" value="NZ_WJIE01000006.1"/>
</dbReference>
<keyword evidence="1" id="KW-0472">Membrane</keyword>
<accession>A0A6N7PS40</accession>
<feature type="transmembrane region" description="Helical" evidence="1">
    <location>
        <begin position="210"/>
        <end position="234"/>
    </location>
</feature>